<dbReference type="SUPFAM" id="SSF49785">
    <property type="entry name" value="Galactose-binding domain-like"/>
    <property type="match status" value="1"/>
</dbReference>
<keyword evidence="7" id="KW-0963">Cytoplasm</keyword>
<dbReference type="Pfam" id="PF01841">
    <property type="entry name" value="Transglut_core"/>
    <property type="match status" value="1"/>
</dbReference>
<sequence>MDKMSSCILSLLDNDEELLHAAVDTLLKIADNILRDPSNEKFRSVNLSSCVMEQKLIPAIGALEVLFLMGFEEGNDKLILPKDDPLNNLRRYRQQLLKLKHDRMKKLPTTVKGGLSKTLTPELQEMESKLRSNLVREFERVLIYESPALQEKARHCMPVQELHERARSKLSIMNKEFGKDEKPLDFQDCVLVELLAWFKNDFFKWFDAPTCPQCHSKMTSAGSLLPTEDDLAWGGSRVEGYSCRDCGTTDRFVRYNHPAKLLETRQGRCGEWANCFTHLCRTLGMDARYVHDYTDHVWTEVFSQSQNRWLHADCCENKLDNPLIYENGWGKKLTYIFAFSRDEVVDVTWRYTTKQNEVLKRRNDCRETWLVSTIMDMNKQRQAAFPEPKRRFLEHRLVSEIAEFFAPQRVLKASENEGRCSGSLSWRLARGETQAVGISSYTFKLKPEEIEKKEFMVKYSSARDEYLRVSAGEMMKGWNSGVKSARDIIRKHETDWKMVYVSRREKSSVGEISWVVDWSHTGLKAISVLIVFQHATFESGSVTWQLCTGDKCFLGNKEGVLELFQCDLEHEASIIELSARLLNGQGENAWQHAQLFRQSDSSLDQFPFLIHIKYN</sequence>
<comment type="subcellular location">
    <subcellularLocation>
        <location evidence="3">Cytoplasm</location>
    </subcellularLocation>
</comment>
<dbReference type="GO" id="GO:0046872">
    <property type="term" value="F:metal ion binding"/>
    <property type="evidence" value="ECO:0007669"/>
    <property type="project" value="UniProtKB-KW"/>
</dbReference>
<dbReference type="PANTHER" id="PTHR12143">
    <property type="entry name" value="PEPTIDE N-GLYCANASE PNGASE -RELATED"/>
    <property type="match status" value="1"/>
</dbReference>
<evidence type="ECO:0000256" key="5">
    <source>
        <dbReference type="ARBA" id="ARBA00012158"/>
    </source>
</evidence>
<dbReference type="PROSITE" id="PS51398">
    <property type="entry name" value="PAW"/>
    <property type="match status" value="1"/>
</dbReference>
<dbReference type="InterPro" id="IPR008979">
    <property type="entry name" value="Galactose-bd-like_sf"/>
</dbReference>
<dbReference type="SMART" id="SM00613">
    <property type="entry name" value="PAW"/>
    <property type="match status" value="1"/>
</dbReference>
<evidence type="ECO:0000256" key="1">
    <source>
        <dbReference type="ARBA" id="ARBA00001650"/>
    </source>
</evidence>
<evidence type="ECO:0000256" key="8">
    <source>
        <dbReference type="ARBA" id="ARBA00022723"/>
    </source>
</evidence>
<dbReference type="Gene3D" id="1.20.58.2190">
    <property type="match status" value="1"/>
</dbReference>
<keyword evidence="9" id="KW-0378">Hydrolase</keyword>
<dbReference type="Pfam" id="PF04721">
    <property type="entry name" value="PAW"/>
    <property type="match status" value="1"/>
</dbReference>
<dbReference type="Gene3D" id="2.20.25.10">
    <property type="match status" value="1"/>
</dbReference>
<dbReference type="InterPro" id="IPR002931">
    <property type="entry name" value="Transglutaminase-like"/>
</dbReference>
<evidence type="ECO:0000256" key="2">
    <source>
        <dbReference type="ARBA" id="ARBA00001947"/>
    </source>
</evidence>
<accession>A0AAW0XUJ0</accession>
<dbReference type="InterPro" id="IPR036339">
    <property type="entry name" value="PUB-like_dom_sf"/>
</dbReference>
<organism evidence="15 16">
    <name type="scientific">Cherax quadricarinatus</name>
    <name type="common">Australian red claw crayfish</name>
    <dbReference type="NCBI Taxonomy" id="27406"/>
    <lineage>
        <taxon>Eukaryota</taxon>
        <taxon>Metazoa</taxon>
        <taxon>Ecdysozoa</taxon>
        <taxon>Arthropoda</taxon>
        <taxon>Crustacea</taxon>
        <taxon>Multicrustacea</taxon>
        <taxon>Malacostraca</taxon>
        <taxon>Eumalacostraca</taxon>
        <taxon>Eucarida</taxon>
        <taxon>Decapoda</taxon>
        <taxon>Pleocyemata</taxon>
        <taxon>Astacidea</taxon>
        <taxon>Parastacoidea</taxon>
        <taxon>Parastacidae</taxon>
        <taxon>Cherax</taxon>
    </lineage>
</organism>
<evidence type="ECO:0000313" key="16">
    <source>
        <dbReference type="Proteomes" id="UP001445076"/>
    </source>
</evidence>
<evidence type="ECO:0000256" key="3">
    <source>
        <dbReference type="ARBA" id="ARBA00004496"/>
    </source>
</evidence>
<proteinExistence type="inferred from homology"/>
<dbReference type="Pfam" id="PF09409">
    <property type="entry name" value="PUB"/>
    <property type="match status" value="1"/>
</dbReference>
<evidence type="ECO:0000259" key="14">
    <source>
        <dbReference type="PROSITE" id="PS51398"/>
    </source>
</evidence>
<dbReference type="InterPro" id="IPR038765">
    <property type="entry name" value="Papain-like_cys_pep_sf"/>
</dbReference>
<keyword evidence="10" id="KW-0862">Zinc</keyword>
<dbReference type="GO" id="GO:0006516">
    <property type="term" value="P:glycoprotein catabolic process"/>
    <property type="evidence" value="ECO:0007669"/>
    <property type="project" value="InterPro"/>
</dbReference>
<evidence type="ECO:0000256" key="12">
    <source>
        <dbReference type="ARBA" id="ARBA00032901"/>
    </source>
</evidence>
<dbReference type="InterPro" id="IPR018997">
    <property type="entry name" value="PUB_domain"/>
</dbReference>
<evidence type="ECO:0000256" key="6">
    <source>
        <dbReference type="ARBA" id="ARBA00018546"/>
    </source>
</evidence>
<dbReference type="SUPFAM" id="SSF143503">
    <property type="entry name" value="PUG domain-like"/>
    <property type="match status" value="1"/>
</dbReference>
<dbReference type="PANTHER" id="PTHR12143:SF19">
    <property type="entry name" value="PEPTIDE-N(4)-(N-ACETYL-BETA-GLUCOSAMINYL)ASPARAGINE AMIDASE"/>
    <property type="match status" value="1"/>
</dbReference>
<dbReference type="SUPFAM" id="SSF54001">
    <property type="entry name" value="Cysteine proteinases"/>
    <property type="match status" value="1"/>
</dbReference>
<name>A0AAW0XUJ0_CHEQU</name>
<comment type="catalytic activity">
    <reaction evidence="1">
        <text>Hydrolysis of an N(4)-(acetyl-beta-D-glucosaminyl)asparagine residue in which the glucosamine residue may be further glycosylated, to yield a (substituted) N-acetyl-beta-D-glucosaminylamine and a peptide containing an aspartate residue.</text>
        <dbReference type="EC" id="3.5.1.52"/>
    </reaction>
</comment>
<comment type="cofactor">
    <cofactor evidence="2">
        <name>Zn(2+)</name>
        <dbReference type="ChEBI" id="CHEBI:29105"/>
    </cofactor>
</comment>
<dbReference type="Gene3D" id="2.60.120.1020">
    <property type="entry name" value="Peptide N glycanase, PAW domain"/>
    <property type="match status" value="1"/>
</dbReference>
<dbReference type="EMBL" id="JARKIK010000014">
    <property type="protein sequence ID" value="KAK8747502.1"/>
    <property type="molecule type" value="Genomic_DNA"/>
</dbReference>
<dbReference type="AlphaFoldDB" id="A0AAW0XUJ0"/>
<evidence type="ECO:0000256" key="4">
    <source>
        <dbReference type="ARBA" id="ARBA00009390"/>
    </source>
</evidence>
<evidence type="ECO:0000256" key="10">
    <source>
        <dbReference type="ARBA" id="ARBA00022833"/>
    </source>
</evidence>
<comment type="similarity">
    <text evidence="4 13">Belongs to the transglutaminase-like superfamily. PNGase family.</text>
</comment>
<dbReference type="Proteomes" id="UP001445076">
    <property type="component" value="Unassembled WGS sequence"/>
</dbReference>
<reference evidence="15 16" key="1">
    <citation type="journal article" date="2024" name="BMC Genomics">
        <title>Genome assembly of redclaw crayfish (Cherax quadricarinatus) provides insights into its immune adaptation and hypoxia tolerance.</title>
        <authorList>
            <person name="Liu Z."/>
            <person name="Zheng J."/>
            <person name="Li H."/>
            <person name="Fang K."/>
            <person name="Wang S."/>
            <person name="He J."/>
            <person name="Zhou D."/>
            <person name="Weng S."/>
            <person name="Chi M."/>
            <person name="Gu Z."/>
            <person name="He J."/>
            <person name="Li F."/>
            <person name="Wang M."/>
        </authorList>
    </citation>
    <scope>NUCLEOTIDE SEQUENCE [LARGE SCALE GENOMIC DNA]</scope>
    <source>
        <strain evidence="15">ZL_2023a</strain>
    </source>
</reference>
<evidence type="ECO:0000256" key="7">
    <source>
        <dbReference type="ARBA" id="ARBA00022490"/>
    </source>
</evidence>
<dbReference type="SMART" id="SM00460">
    <property type="entry name" value="TGc"/>
    <property type="match status" value="1"/>
</dbReference>
<comment type="caution">
    <text evidence="15">The sequence shown here is derived from an EMBL/GenBank/DDBJ whole genome shotgun (WGS) entry which is preliminary data.</text>
</comment>
<dbReference type="GO" id="GO:0000224">
    <property type="term" value="F:peptide-N4-(N-acetyl-beta-glucosaminyl)asparagine amidase activity"/>
    <property type="evidence" value="ECO:0007669"/>
    <property type="project" value="UniProtKB-EC"/>
</dbReference>
<dbReference type="InterPro" id="IPR050883">
    <property type="entry name" value="PNGase"/>
</dbReference>
<dbReference type="GO" id="GO:0005829">
    <property type="term" value="C:cytosol"/>
    <property type="evidence" value="ECO:0007669"/>
    <property type="project" value="TreeGrafter"/>
</dbReference>
<evidence type="ECO:0000256" key="9">
    <source>
        <dbReference type="ARBA" id="ARBA00022801"/>
    </source>
</evidence>
<protein>
    <recommendedName>
        <fullName evidence="6">Peptide-N(4)-(N-acetyl-beta-glucosaminyl)asparagine amidase</fullName>
        <ecNumber evidence="5">3.5.1.52</ecNumber>
    </recommendedName>
    <alternativeName>
        <fullName evidence="12">Peptide:N-glycanase</fullName>
    </alternativeName>
</protein>
<dbReference type="InterPro" id="IPR006588">
    <property type="entry name" value="Peptide_N_glycanase_PAW_dom"/>
</dbReference>
<dbReference type="EC" id="3.5.1.52" evidence="5"/>
<evidence type="ECO:0000313" key="15">
    <source>
        <dbReference type="EMBL" id="KAK8747502.1"/>
    </source>
</evidence>
<dbReference type="Gene3D" id="3.10.620.30">
    <property type="match status" value="1"/>
</dbReference>
<keyword evidence="8" id="KW-0479">Metal-binding</keyword>
<dbReference type="InterPro" id="IPR038680">
    <property type="entry name" value="PAW_sf"/>
</dbReference>
<feature type="domain" description="PAW" evidence="14">
    <location>
        <begin position="415"/>
        <end position="615"/>
    </location>
</feature>
<dbReference type="SMART" id="SM00580">
    <property type="entry name" value="PUG"/>
    <property type="match status" value="1"/>
</dbReference>
<dbReference type="GO" id="GO:0005634">
    <property type="term" value="C:nucleus"/>
    <property type="evidence" value="ECO:0007669"/>
    <property type="project" value="TreeGrafter"/>
</dbReference>
<evidence type="ECO:0000256" key="11">
    <source>
        <dbReference type="ARBA" id="ARBA00024870"/>
    </source>
</evidence>
<comment type="function">
    <text evidence="11">Specifically deglycosylates the denatured form of N-linked glycoproteins in the cytoplasm and assists their proteasome-mediated degradation. Cleaves the beta-aspartyl-glucosamine (GlcNAc) of the glycan and the amide side chain of Asn, converting Asn to Asp. Prefers proteins containing high-mannose over those bearing complex type oligosaccharides. Can recognize misfolded proteins in the endoplasmic reticulum that are exported to the cytosol to be destroyed and deglycosylate them, while it has no activity toward native proteins. Deglycosylation is a prerequisite for subsequent proteasome-mediated degradation of some, but not all, misfolded glycoproteins.</text>
</comment>
<gene>
    <name evidence="15" type="ORF">OTU49_016423</name>
</gene>
<evidence type="ECO:0000256" key="13">
    <source>
        <dbReference type="PROSITE-ProRule" id="PRU00731"/>
    </source>
</evidence>
<keyword evidence="16" id="KW-1185">Reference proteome</keyword>